<comment type="subcellular location">
    <subcellularLocation>
        <location evidence="1">Membrane</location>
        <topology evidence="1">Multi-pass membrane protein</topology>
    </subcellularLocation>
</comment>
<dbReference type="Pfam" id="PF01694">
    <property type="entry name" value="Rhomboid"/>
    <property type="match status" value="1"/>
</dbReference>
<evidence type="ECO:0000259" key="6">
    <source>
        <dbReference type="Pfam" id="PF01694"/>
    </source>
</evidence>
<feature type="transmembrane region" description="Helical" evidence="5">
    <location>
        <begin position="94"/>
        <end position="112"/>
    </location>
</feature>
<evidence type="ECO:0000256" key="5">
    <source>
        <dbReference type="SAM" id="Phobius"/>
    </source>
</evidence>
<evidence type="ECO:0000256" key="2">
    <source>
        <dbReference type="ARBA" id="ARBA00022692"/>
    </source>
</evidence>
<keyword evidence="7" id="KW-0378">Hydrolase</keyword>
<dbReference type="InterPro" id="IPR023826">
    <property type="entry name" value="Rhom-like_SP_proteobac"/>
</dbReference>
<dbReference type="InterPro" id="IPR022764">
    <property type="entry name" value="Peptidase_S54_rhomboid_dom"/>
</dbReference>
<dbReference type="GO" id="GO:0004252">
    <property type="term" value="F:serine-type endopeptidase activity"/>
    <property type="evidence" value="ECO:0007669"/>
    <property type="project" value="InterPro"/>
</dbReference>
<dbReference type="NCBIfam" id="TIGR03902">
    <property type="entry name" value="rhom_GG_sort"/>
    <property type="match status" value="1"/>
</dbReference>
<dbReference type="OrthoDB" id="196054at2"/>
<dbReference type="GO" id="GO:0016020">
    <property type="term" value="C:membrane"/>
    <property type="evidence" value="ECO:0007669"/>
    <property type="project" value="UniProtKB-SubCell"/>
</dbReference>
<feature type="transmembrane region" description="Helical" evidence="5">
    <location>
        <begin position="68"/>
        <end position="87"/>
    </location>
</feature>
<dbReference type="Gene3D" id="1.20.1540.10">
    <property type="entry name" value="Rhomboid-like"/>
    <property type="match status" value="1"/>
</dbReference>
<dbReference type="Proteomes" id="UP000253772">
    <property type="component" value="Chromosome c2"/>
</dbReference>
<dbReference type="EMBL" id="CP037901">
    <property type="protein sequence ID" value="QBP14170.1"/>
    <property type="molecule type" value="Genomic_DNA"/>
</dbReference>
<keyword evidence="4 5" id="KW-0472">Membrane</keyword>
<proteinExistence type="predicted"/>
<evidence type="ECO:0000313" key="7">
    <source>
        <dbReference type="EMBL" id="QBP14170.1"/>
    </source>
</evidence>
<feature type="transmembrane region" description="Helical" evidence="5">
    <location>
        <begin position="141"/>
        <end position="159"/>
    </location>
</feature>
<accession>A0A482J521</accession>
<feature type="domain" description="Peptidase S54 rhomboid" evidence="6">
    <location>
        <begin position="55"/>
        <end position="192"/>
    </location>
</feature>
<reference evidence="7 8" key="1">
    <citation type="submission" date="2019-03" db="EMBL/GenBank/DDBJ databases">
        <title>Comparative insights into the high quality Complete genome sequence of highly metal resistant Cupriavidus metallidurans strain BS1 isolated from a gold-copper mine.</title>
        <authorList>
            <person name="Mazhar H.S."/>
            <person name="Rensing C."/>
        </authorList>
    </citation>
    <scope>NUCLEOTIDE SEQUENCE [LARGE SCALE GENOMIC DNA]</scope>
    <source>
        <strain evidence="7 8">BS1</strain>
    </source>
</reference>
<name>A0A482J521_9BURK</name>
<keyword evidence="2 5" id="KW-0812">Transmembrane</keyword>
<evidence type="ECO:0000256" key="1">
    <source>
        <dbReference type="ARBA" id="ARBA00004141"/>
    </source>
</evidence>
<keyword evidence="3 5" id="KW-1133">Transmembrane helix</keyword>
<evidence type="ECO:0000256" key="3">
    <source>
        <dbReference type="ARBA" id="ARBA00022989"/>
    </source>
</evidence>
<dbReference type="EC" id="3.4.21.-" evidence="7"/>
<dbReference type="AlphaFoldDB" id="A0A482J521"/>
<gene>
    <name evidence="7" type="primary">rrtA</name>
    <name evidence="7" type="ORF">DDF84_025030</name>
</gene>
<evidence type="ECO:0000313" key="8">
    <source>
        <dbReference type="Proteomes" id="UP000253772"/>
    </source>
</evidence>
<organism evidence="7 8">
    <name type="scientific">Cupriavidus metallidurans</name>
    <dbReference type="NCBI Taxonomy" id="119219"/>
    <lineage>
        <taxon>Bacteria</taxon>
        <taxon>Pseudomonadati</taxon>
        <taxon>Pseudomonadota</taxon>
        <taxon>Betaproteobacteria</taxon>
        <taxon>Burkholderiales</taxon>
        <taxon>Burkholderiaceae</taxon>
        <taxon>Cupriavidus</taxon>
    </lineage>
</organism>
<feature type="transmembrane region" description="Helical" evidence="5">
    <location>
        <begin position="171"/>
        <end position="192"/>
    </location>
</feature>
<evidence type="ECO:0000256" key="4">
    <source>
        <dbReference type="ARBA" id="ARBA00023136"/>
    </source>
</evidence>
<dbReference type="SUPFAM" id="SSF144091">
    <property type="entry name" value="Rhomboid-like"/>
    <property type="match status" value="1"/>
</dbReference>
<dbReference type="InterPro" id="IPR035952">
    <property type="entry name" value="Rhomboid-like_sf"/>
</dbReference>
<sequence length="220" mass="23133">MGSLNALARRWPDWRWRSPVHPGFLAVALLMLALQAGGATIADALRYERSAIASGEVWRLVSGHFVHLGWTHCLLNVGGVVALAAILPAPLRAWRCCLLLGTIIGLALFATLPALQHFAGFSGVNYGLAALALLPRARAEATAALVLGALIVRALWQWLGGGDAADAAWLGAPPLAAAHLAGLASGAAILFLPLTRLDRLPVGPATRSELVTQPHRDAEH</sequence>
<protein>
    <submittedName>
        <fullName evidence="7">Rhombosortase</fullName>
        <ecNumber evidence="7">3.4.21.-</ecNumber>
    </submittedName>
</protein>